<keyword evidence="8" id="KW-0560">Oxidoreductase</keyword>
<dbReference type="PROSITE" id="PS00086">
    <property type="entry name" value="CYTOCHROME_P450"/>
    <property type="match status" value="1"/>
</dbReference>
<evidence type="ECO:0000256" key="4">
    <source>
        <dbReference type="ARBA" id="ARBA00022723"/>
    </source>
</evidence>
<keyword evidence="4 7" id="KW-0479">Metal-binding</keyword>
<evidence type="ECO:0000256" key="2">
    <source>
        <dbReference type="ARBA" id="ARBA00010617"/>
    </source>
</evidence>
<evidence type="ECO:0000256" key="5">
    <source>
        <dbReference type="ARBA" id="ARBA00023004"/>
    </source>
</evidence>
<evidence type="ECO:0000256" key="3">
    <source>
        <dbReference type="ARBA" id="ARBA00022617"/>
    </source>
</evidence>
<dbReference type="AlphaFoldDB" id="A0A4S8QRD4"/>
<evidence type="ECO:0000313" key="10">
    <source>
        <dbReference type="Proteomes" id="UP000308671"/>
    </source>
</evidence>
<evidence type="ECO:0000256" key="8">
    <source>
        <dbReference type="RuleBase" id="RU000461"/>
    </source>
</evidence>
<name>A0A4S8QRD4_9HELO</name>
<keyword evidence="8" id="KW-0503">Monooxygenase</keyword>
<feature type="binding site" description="axial binding residue" evidence="7">
    <location>
        <position position="456"/>
    </location>
    <ligand>
        <name>heme</name>
        <dbReference type="ChEBI" id="CHEBI:30413"/>
    </ligand>
    <ligandPart>
        <name>Fe</name>
        <dbReference type="ChEBI" id="CHEBI:18248"/>
    </ligandPart>
</feature>
<dbReference type="SUPFAM" id="SSF48264">
    <property type="entry name" value="Cytochrome P450"/>
    <property type="match status" value="1"/>
</dbReference>
<sequence>MTFFPRLIPPELTFKEWSLAVLTVFILYHVSHTIHTIYLHPLSAFPGPIPWICTRIPYITSLWRGHLAQDVYALHRKYGNVVRIAPDELSFATPDAWHHIYSNHGSTPAFPKSNLWHGVKAGRPMSVLNALEPATHRRFRRAMERAFTERAVGSQEGIIGMYVDFLMTRLQDLAEENVDAAESVVVDIVRWYGFFTFDLIGDLGFGESFRCLESEQYHPWVAMIFNSLRAATYRASLGYYPGVSWLLAYFVPVSVVRKQREHWNLAVQKINRRLEREISRPDIISLIKRDEDGKEGLTIQELQATASVIIVAGSETTVSVLSGITNYLVNNPEKLTFLTSTIREKFEKEEEISIATLKETAYLNAVIQEGFRLCNPTPVGLPRVVPPGGGRVCGHDLPENIFVNVHPLSISFSAEYFHKPCEFHPERWLAANDPSSPFYNDNRNAVQVFGVGPRSCIGRPLAMAELQLVLARMVWRFDLEKVDSEAGNLKWEEQRVFTVVERKPFEPMTE</sequence>
<keyword evidence="10" id="KW-1185">Reference proteome</keyword>
<evidence type="ECO:0008006" key="11">
    <source>
        <dbReference type="Google" id="ProtNLM"/>
    </source>
</evidence>
<evidence type="ECO:0000313" key="9">
    <source>
        <dbReference type="EMBL" id="THV47733.1"/>
    </source>
</evidence>
<evidence type="ECO:0000256" key="1">
    <source>
        <dbReference type="ARBA" id="ARBA00001971"/>
    </source>
</evidence>
<comment type="caution">
    <text evidence="9">The sequence shown here is derived from an EMBL/GenBank/DDBJ whole genome shotgun (WGS) entry which is preliminary data.</text>
</comment>
<comment type="cofactor">
    <cofactor evidence="1 7">
        <name>heme</name>
        <dbReference type="ChEBI" id="CHEBI:30413"/>
    </cofactor>
</comment>
<dbReference type="PANTHER" id="PTHR24305:SF210">
    <property type="entry name" value="CYTOCHROME P450 MONOOXYGENASE ASQL-RELATED"/>
    <property type="match status" value="1"/>
</dbReference>
<dbReference type="GO" id="GO:0016705">
    <property type="term" value="F:oxidoreductase activity, acting on paired donors, with incorporation or reduction of molecular oxygen"/>
    <property type="evidence" value="ECO:0007669"/>
    <property type="project" value="InterPro"/>
</dbReference>
<evidence type="ECO:0000256" key="7">
    <source>
        <dbReference type="PIRSR" id="PIRSR602401-1"/>
    </source>
</evidence>
<dbReference type="GO" id="GO:0005506">
    <property type="term" value="F:iron ion binding"/>
    <property type="evidence" value="ECO:0007669"/>
    <property type="project" value="InterPro"/>
</dbReference>
<dbReference type="Gene3D" id="1.10.630.10">
    <property type="entry name" value="Cytochrome P450"/>
    <property type="match status" value="1"/>
</dbReference>
<dbReference type="PANTHER" id="PTHR24305">
    <property type="entry name" value="CYTOCHROME P450"/>
    <property type="match status" value="1"/>
</dbReference>
<organism evidence="9 10">
    <name type="scientific">Botrytis galanthina</name>
    <dbReference type="NCBI Taxonomy" id="278940"/>
    <lineage>
        <taxon>Eukaryota</taxon>
        <taxon>Fungi</taxon>
        <taxon>Dikarya</taxon>
        <taxon>Ascomycota</taxon>
        <taxon>Pezizomycotina</taxon>
        <taxon>Leotiomycetes</taxon>
        <taxon>Helotiales</taxon>
        <taxon>Sclerotiniaceae</taxon>
        <taxon>Botrytis</taxon>
    </lineage>
</organism>
<dbReference type="InterPro" id="IPR002401">
    <property type="entry name" value="Cyt_P450_E_grp-I"/>
</dbReference>
<gene>
    <name evidence="9" type="ORF">BGAL_0292g00110</name>
</gene>
<dbReference type="InterPro" id="IPR050121">
    <property type="entry name" value="Cytochrome_P450_monoxygenase"/>
</dbReference>
<keyword evidence="5 7" id="KW-0408">Iron</keyword>
<evidence type="ECO:0000256" key="6">
    <source>
        <dbReference type="ARBA" id="ARBA00023026"/>
    </source>
</evidence>
<dbReference type="CDD" id="cd11058">
    <property type="entry name" value="CYP60B-like"/>
    <property type="match status" value="1"/>
</dbReference>
<keyword evidence="6" id="KW-0843">Virulence</keyword>
<accession>A0A4S8QRD4</accession>
<dbReference type="Pfam" id="PF00067">
    <property type="entry name" value="p450"/>
    <property type="match status" value="1"/>
</dbReference>
<reference evidence="9 10" key="1">
    <citation type="submission" date="2017-12" db="EMBL/GenBank/DDBJ databases">
        <title>Comparative genomics of Botrytis spp.</title>
        <authorList>
            <person name="Valero-Jimenez C.A."/>
            <person name="Tapia P."/>
            <person name="Veloso J."/>
            <person name="Silva-Moreno E."/>
            <person name="Staats M."/>
            <person name="Valdes J.H."/>
            <person name="Van Kan J.A.L."/>
        </authorList>
    </citation>
    <scope>NUCLEOTIDE SEQUENCE [LARGE SCALE GENOMIC DNA]</scope>
    <source>
        <strain evidence="9 10">MUCL435</strain>
    </source>
</reference>
<dbReference type="GO" id="GO:0004497">
    <property type="term" value="F:monooxygenase activity"/>
    <property type="evidence" value="ECO:0007669"/>
    <property type="project" value="UniProtKB-KW"/>
</dbReference>
<comment type="similarity">
    <text evidence="2 8">Belongs to the cytochrome P450 family.</text>
</comment>
<dbReference type="GO" id="GO:0020037">
    <property type="term" value="F:heme binding"/>
    <property type="evidence" value="ECO:0007669"/>
    <property type="project" value="InterPro"/>
</dbReference>
<protein>
    <recommendedName>
        <fullName evidence="11">Cytochrome P450</fullName>
    </recommendedName>
</protein>
<dbReference type="InterPro" id="IPR001128">
    <property type="entry name" value="Cyt_P450"/>
</dbReference>
<dbReference type="OrthoDB" id="1470350at2759"/>
<dbReference type="InterPro" id="IPR017972">
    <property type="entry name" value="Cyt_P450_CS"/>
</dbReference>
<dbReference type="InterPro" id="IPR036396">
    <property type="entry name" value="Cyt_P450_sf"/>
</dbReference>
<proteinExistence type="inferred from homology"/>
<dbReference type="EMBL" id="PQXL01000292">
    <property type="protein sequence ID" value="THV47733.1"/>
    <property type="molecule type" value="Genomic_DNA"/>
</dbReference>
<dbReference type="Proteomes" id="UP000308671">
    <property type="component" value="Unassembled WGS sequence"/>
</dbReference>
<keyword evidence="3 7" id="KW-0349">Heme</keyword>
<dbReference type="PRINTS" id="PR00385">
    <property type="entry name" value="P450"/>
</dbReference>
<dbReference type="PRINTS" id="PR00463">
    <property type="entry name" value="EP450I"/>
</dbReference>